<dbReference type="RefSeq" id="WP_194289705.1">
    <property type="nucleotide sequence ID" value="NZ_WEGK01000001.1"/>
</dbReference>
<name>A0A7K0CW86_9NOCA</name>
<organism evidence="2 3">
    <name type="scientific">Nocardia macrotermitis</name>
    <dbReference type="NCBI Taxonomy" id="2585198"/>
    <lineage>
        <taxon>Bacteria</taxon>
        <taxon>Bacillati</taxon>
        <taxon>Actinomycetota</taxon>
        <taxon>Actinomycetes</taxon>
        <taxon>Mycobacteriales</taxon>
        <taxon>Nocardiaceae</taxon>
        <taxon>Nocardia</taxon>
    </lineage>
</organism>
<gene>
    <name evidence="2" type="ORF">NRB20_07520</name>
</gene>
<dbReference type="NCBIfam" id="NF040566">
    <property type="entry name" value="SCO2522_fam"/>
    <property type="match status" value="1"/>
</dbReference>
<protein>
    <submittedName>
        <fullName evidence="2">Uncharacterized protein</fullName>
    </submittedName>
</protein>
<reference evidence="2 3" key="1">
    <citation type="submission" date="2019-10" db="EMBL/GenBank/DDBJ databases">
        <title>Nocardia macrotermitis sp. nov. and Nocardia aurantia sp. nov., isolated from the gut of fungus growing-termite Macrotermes natalensis.</title>
        <authorList>
            <person name="Benndorf R."/>
            <person name="Schwitalla J."/>
            <person name="Martin K."/>
            <person name="De Beer W."/>
            <person name="Kaster A.-K."/>
            <person name="Vollmers J."/>
            <person name="Poulsen M."/>
            <person name="Beemelmanns C."/>
        </authorList>
    </citation>
    <scope>NUCLEOTIDE SEQUENCE [LARGE SCALE GENOMIC DNA]</scope>
    <source>
        <strain evidence="2 3">RB20</strain>
    </source>
</reference>
<accession>A0A7K0CW86</accession>
<dbReference type="EMBL" id="WEGK01000001">
    <property type="protein sequence ID" value="MQY17688.1"/>
    <property type="molecule type" value="Genomic_DNA"/>
</dbReference>
<sequence length="359" mass="40017">MVDGYTEATEQPKIARVPFSHLSIEVGHFQLKMIADRPDELREEFRRIKPLVDAFTESARIQYGPDARVSTCYLVDDYFQGDDVRGPDQAQDSDSPEPQPDSDPLEHDSTRSTDHNPRRILSRLLTAAEECGLTIDYLARESACAQTPEYVDGIRLDEPIPLADIVAACIVPEPAIDDTGGRPPTAESGWLCNGRRSSLSEPAQAMRTRAYRPPQVYSATNHAIFIDIEMWSKSSDGQTSWSCPFLAAIWHLLRLGMLGYHGAAVVDPQPHVAPWPDRWQDLPAIVRLNPEAEPFAAYKTLSMLPRRYIEIEHAVRVILDHLDLDENVFAQVVAAAATEKIEVSAKVGERLSHLLLDGS</sequence>
<comment type="caution">
    <text evidence="2">The sequence shown here is derived from an EMBL/GenBank/DDBJ whole genome shotgun (WGS) entry which is preliminary data.</text>
</comment>
<dbReference type="Proteomes" id="UP000438448">
    <property type="component" value="Unassembled WGS sequence"/>
</dbReference>
<evidence type="ECO:0000313" key="2">
    <source>
        <dbReference type="EMBL" id="MQY17688.1"/>
    </source>
</evidence>
<dbReference type="AlphaFoldDB" id="A0A7K0CW86"/>
<proteinExistence type="predicted"/>
<evidence type="ECO:0000313" key="3">
    <source>
        <dbReference type="Proteomes" id="UP000438448"/>
    </source>
</evidence>
<dbReference type="InterPro" id="IPR049747">
    <property type="entry name" value="SCO2522-like"/>
</dbReference>
<evidence type="ECO:0000256" key="1">
    <source>
        <dbReference type="SAM" id="MobiDB-lite"/>
    </source>
</evidence>
<feature type="compositionally biased region" description="Basic and acidic residues" evidence="1">
    <location>
        <begin position="104"/>
        <end position="117"/>
    </location>
</feature>
<keyword evidence="3" id="KW-1185">Reference proteome</keyword>
<feature type="region of interest" description="Disordered" evidence="1">
    <location>
        <begin position="83"/>
        <end position="118"/>
    </location>
</feature>